<organism evidence="2 3">
    <name type="scientific">Chlamydomonas reinhardtii</name>
    <name type="common">Chlamydomonas smithii</name>
    <dbReference type="NCBI Taxonomy" id="3055"/>
    <lineage>
        <taxon>Eukaryota</taxon>
        <taxon>Viridiplantae</taxon>
        <taxon>Chlorophyta</taxon>
        <taxon>core chlorophytes</taxon>
        <taxon>Chlorophyceae</taxon>
        <taxon>CS clade</taxon>
        <taxon>Chlamydomonadales</taxon>
        <taxon>Chlamydomonadaceae</taxon>
        <taxon>Chlamydomonas</taxon>
    </lineage>
</organism>
<accession>A0A2K3DLS7</accession>
<dbReference type="EMBL" id="CM008968">
    <property type="protein sequence ID" value="PNW81482.1"/>
    <property type="molecule type" value="Genomic_DNA"/>
</dbReference>
<dbReference type="AlphaFoldDB" id="A0A2K3DLS7"/>
<name>A0A2K3DLS7_CHLRE</name>
<feature type="region of interest" description="Disordered" evidence="1">
    <location>
        <begin position="263"/>
        <end position="290"/>
    </location>
</feature>
<gene>
    <name evidence="2" type="ORF">CHLRE_07g357700v5</name>
</gene>
<feature type="compositionally biased region" description="Low complexity" evidence="1">
    <location>
        <begin position="96"/>
        <end position="110"/>
    </location>
</feature>
<feature type="region of interest" description="Disordered" evidence="1">
    <location>
        <begin position="145"/>
        <end position="189"/>
    </location>
</feature>
<evidence type="ECO:0000313" key="2">
    <source>
        <dbReference type="EMBL" id="PNW81482.1"/>
    </source>
</evidence>
<evidence type="ECO:0000256" key="1">
    <source>
        <dbReference type="SAM" id="MobiDB-lite"/>
    </source>
</evidence>
<keyword evidence="3" id="KW-1185">Reference proteome</keyword>
<feature type="region of interest" description="Disordered" evidence="1">
    <location>
        <begin position="501"/>
        <end position="522"/>
    </location>
</feature>
<dbReference type="PROSITE" id="PS51257">
    <property type="entry name" value="PROKAR_LIPOPROTEIN"/>
    <property type="match status" value="1"/>
</dbReference>
<dbReference type="Gramene" id="PNW81482">
    <property type="protein sequence ID" value="PNW81482"/>
    <property type="gene ID" value="CHLRE_07g357700v5"/>
</dbReference>
<proteinExistence type="predicted"/>
<dbReference type="OrthoDB" id="513406at2759"/>
<dbReference type="ExpressionAtlas" id="A0A2K3DLS7">
    <property type="expression patterns" value="baseline"/>
</dbReference>
<protein>
    <submittedName>
        <fullName evidence="2">Uncharacterized protein</fullName>
    </submittedName>
</protein>
<dbReference type="GeneID" id="5729215"/>
<evidence type="ECO:0000313" key="3">
    <source>
        <dbReference type="Proteomes" id="UP000006906"/>
    </source>
</evidence>
<dbReference type="RefSeq" id="XP_042923261.1">
    <property type="nucleotide sequence ID" value="XM_043064692.1"/>
</dbReference>
<sequence>MDRSGFTRRHGQSCLLGQWTGSCRPNSVVCQAGRQAASRRVCPVSAWPQCASSLRQRSGCAASGPVHTHHEAASWSASGPSVIGAGASSDGDAQTSSSPAAGAAADSPPAQWHDGDVLELTLADGRSVYAEVEVPGAGAGAVTASVSGTGAGGGRGSSAQGRQRQQQQQQARRSGRHPPAPPPAVAAVAGASAPANFSPHVICNGARYKLEAHEGQAAWVLRATSGALAAGDPLLALMATPPKPHTAALRAWAPLASQLLRPPAGAAPAAPGSVDVTAPSASSSPPAPGRRVAPVGAVLDGCAVTTVRRVGGLQELQQQVADNPSLWCDGSGPGEPPLTPDQLALYTAAELACLAAGRRGVVLLQLHVGWQQAAAAPPYGPFKPLVLRLLRQLLASPGKELQLVSFASAAPDPSSPGGKSSAGLTMVLCADKEPFRSWGAHLAGFGCQAALEAQSPYYKALIGRVLGYSPDNIAHHIREKHGAPPSSEVLAAVERQLGALSTKQPQLPWTAGARGSRKKAAA</sequence>
<reference evidence="2 3" key="1">
    <citation type="journal article" date="2007" name="Science">
        <title>The Chlamydomonas genome reveals the evolution of key animal and plant functions.</title>
        <authorList>
            <person name="Merchant S.S."/>
            <person name="Prochnik S.E."/>
            <person name="Vallon O."/>
            <person name="Harris E.H."/>
            <person name="Karpowicz S.J."/>
            <person name="Witman G.B."/>
            <person name="Terry A."/>
            <person name="Salamov A."/>
            <person name="Fritz-Laylin L.K."/>
            <person name="Marechal-Drouard L."/>
            <person name="Marshall W.F."/>
            <person name="Qu L.H."/>
            <person name="Nelson D.R."/>
            <person name="Sanderfoot A.A."/>
            <person name="Spalding M.H."/>
            <person name="Kapitonov V.V."/>
            <person name="Ren Q."/>
            <person name="Ferris P."/>
            <person name="Lindquist E."/>
            <person name="Shapiro H."/>
            <person name="Lucas S.M."/>
            <person name="Grimwood J."/>
            <person name="Schmutz J."/>
            <person name="Cardol P."/>
            <person name="Cerutti H."/>
            <person name="Chanfreau G."/>
            <person name="Chen C.L."/>
            <person name="Cognat V."/>
            <person name="Croft M.T."/>
            <person name="Dent R."/>
            <person name="Dutcher S."/>
            <person name="Fernandez E."/>
            <person name="Fukuzawa H."/>
            <person name="Gonzalez-Ballester D."/>
            <person name="Gonzalez-Halphen D."/>
            <person name="Hallmann A."/>
            <person name="Hanikenne M."/>
            <person name="Hippler M."/>
            <person name="Inwood W."/>
            <person name="Jabbari K."/>
            <person name="Kalanon M."/>
            <person name="Kuras R."/>
            <person name="Lefebvre P.A."/>
            <person name="Lemaire S.D."/>
            <person name="Lobanov A.V."/>
            <person name="Lohr M."/>
            <person name="Manuell A."/>
            <person name="Meier I."/>
            <person name="Mets L."/>
            <person name="Mittag M."/>
            <person name="Mittelmeier T."/>
            <person name="Moroney J.V."/>
            <person name="Moseley J."/>
            <person name="Napoli C."/>
            <person name="Nedelcu A.M."/>
            <person name="Niyogi K."/>
            <person name="Novoselov S.V."/>
            <person name="Paulsen I.T."/>
            <person name="Pazour G."/>
            <person name="Purton S."/>
            <person name="Ral J.P."/>
            <person name="Riano-Pachon D.M."/>
            <person name="Riekhof W."/>
            <person name="Rymarquis L."/>
            <person name="Schroda M."/>
            <person name="Stern D."/>
            <person name="Umen J."/>
            <person name="Willows R."/>
            <person name="Wilson N."/>
            <person name="Zimmer S.L."/>
            <person name="Allmer J."/>
            <person name="Balk J."/>
            <person name="Bisova K."/>
            <person name="Chen C.J."/>
            <person name="Elias M."/>
            <person name="Gendler K."/>
            <person name="Hauser C."/>
            <person name="Lamb M.R."/>
            <person name="Ledford H."/>
            <person name="Long J.C."/>
            <person name="Minagawa J."/>
            <person name="Page M.D."/>
            <person name="Pan J."/>
            <person name="Pootakham W."/>
            <person name="Roje S."/>
            <person name="Rose A."/>
            <person name="Stahlberg E."/>
            <person name="Terauchi A.M."/>
            <person name="Yang P."/>
            <person name="Ball S."/>
            <person name="Bowler C."/>
            <person name="Dieckmann C.L."/>
            <person name="Gladyshev V.N."/>
            <person name="Green P."/>
            <person name="Jorgensen R."/>
            <person name="Mayfield S."/>
            <person name="Mueller-Roeber B."/>
            <person name="Rajamani S."/>
            <person name="Sayre R.T."/>
            <person name="Brokstein P."/>
            <person name="Dubchak I."/>
            <person name="Goodstein D."/>
            <person name="Hornick L."/>
            <person name="Huang Y.W."/>
            <person name="Jhaveri J."/>
            <person name="Luo Y."/>
            <person name="Martinez D."/>
            <person name="Ngau W.C."/>
            <person name="Otillar B."/>
            <person name="Poliakov A."/>
            <person name="Porter A."/>
            <person name="Szajkowski L."/>
            <person name="Werner G."/>
            <person name="Zhou K."/>
            <person name="Grigoriev I.V."/>
            <person name="Rokhsar D.S."/>
            <person name="Grossman A.R."/>
        </authorList>
    </citation>
    <scope>NUCLEOTIDE SEQUENCE [LARGE SCALE GENOMIC DNA]</scope>
    <source>
        <strain evidence="3">CC-503</strain>
    </source>
</reference>
<feature type="region of interest" description="Disordered" evidence="1">
    <location>
        <begin position="71"/>
        <end position="112"/>
    </location>
</feature>
<dbReference type="OMA" id="WCDGSGP"/>
<feature type="compositionally biased region" description="Low complexity" evidence="1">
    <location>
        <begin position="157"/>
        <end position="172"/>
    </location>
</feature>
<dbReference type="Proteomes" id="UP000006906">
    <property type="component" value="Chromosome 7"/>
</dbReference>
<dbReference type="KEGG" id="cre:CHLRE_07g357700v5"/>
<dbReference type="InParanoid" id="A0A2K3DLS7"/>